<dbReference type="InterPro" id="IPR001926">
    <property type="entry name" value="TrpB-like_PALP"/>
</dbReference>
<dbReference type="InterPro" id="IPR036873">
    <property type="entry name" value="Rhodanese-like_dom_sf"/>
</dbReference>
<dbReference type="Gene3D" id="3.40.250.10">
    <property type="entry name" value="Rhodanese-like domain"/>
    <property type="match status" value="1"/>
</dbReference>
<feature type="domain" description="Rhodanese" evidence="1">
    <location>
        <begin position="399"/>
        <end position="512"/>
    </location>
</feature>
<gene>
    <name evidence="2" type="ORF">Moror_9823</name>
</gene>
<dbReference type="HOGENOM" id="CLU_039949_1_0_1"/>
<reference evidence="2 3" key="1">
    <citation type="journal article" date="2014" name="BMC Genomics">
        <title>Genome and secretome analysis of the hemibiotrophic fungal pathogen, Moniliophthora roreri, which causes frosty pod rot disease of cacao: mechanisms of the biotrophic and necrotrophic phases.</title>
        <authorList>
            <person name="Meinhardt L.W."/>
            <person name="Costa G.G.L."/>
            <person name="Thomazella D.P.T."/>
            <person name="Teixeira P.J.P.L."/>
            <person name="Carazzolle M.F."/>
            <person name="Schuster S.C."/>
            <person name="Carlson J.E."/>
            <person name="Guiltinan M.J."/>
            <person name="Mieczkowski P."/>
            <person name="Farmer A."/>
            <person name="Ramaraj T."/>
            <person name="Crozier J."/>
            <person name="Davis R.E."/>
            <person name="Shao J."/>
            <person name="Melnick R.L."/>
            <person name="Pereira G.A.G."/>
            <person name="Bailey B.A."/>
        </authorList>
    </citation>
    <scope>NUCLEOTIDE SEQUENCE [LARGE SCALE GENOMIC DNA]</scope>
    <source>
        <strain evidence="2 3">MCA 2997</strain>
    </source>
</reference>
<protein>
    <submittedName>
        <fullName evidence="2">Cysteine synthase</fullName>
    </submittedName>
</protein>
<dbReference type="Pfam" id="PF00291">
    <property type="entry name" value="PALP"/>
    <property type="match status" value="1"/>
</dbReference>
<dbReference type="OrthoDB" id="10259545at2759"/>
<name>V2WYA8_MONRO</name>
<dbReference type="InterPro" id="IPR036052">
    <property type="entry name" value="TrpB-like_PALP_sf"/>
</dbReference>
<dbReference type="PROSITE" id="PS50206">
    <property type="entry name" value="RHODANESE_3"/>
    <property type="match status" value="1"/>
</dbReference>
<dbReference type="KEGG" id="mrr:Moror_9823"/>
<dbReference type="SMART" id="SM00450">
    <property type="entry name" value="RHOD"/>
    <property type="match status" value="1"/>
</dbReference>
<evidence type="ECO:0000259" key="1">
    <source>
        <dbReference type="PROSITE" id="PS50206"/>
    </source>
</evidence>
<keyword evidence="3" id="KW-1185">Reference proteome</keyword>
<dbReference type="AlphaFoldDB" id="V2WYA8"/>
<sequence>MPADPVLNVYSGEDSLVSFYDPDKCPPVPLVELPRKLNPLRDDGVRIYAKLMSCLPALNVKLLPALNMILRAKEDGRIKPDTHTIVEYSSGSTVISLGLIANIYGIPRVKAYMSNKTTPAKLDQLRFFGVDLTVFGGHGQPEPQDPNGGIYQATVDGQQEGWYNPDQYSNAENWEAHVRWTGPQILKQMPNLSVFAASIGTSGTMTGTGLYLKDKKPSAKRIGVCPNNGERVPGPRMFSLLEPVDFPWREAVDGVEEVPSFESFEKSLELCRNGLLVGPSSGLALLGLLKYLNREKEAGRLDALRNEDGEIPCVFICCDQPAQYIREYMEKLGPDYFPKIENAELLDVDCYGYNIDWEVSVEEAYAMLFDPAWKPSRKGGIAPVAGVAEPVSDLNDKKGAQEYVVLDLRDQSTFDQSHIPGSRNLPVDSLDNLNPYRHPPTMVKQYKLLDERLSANDTEFGTSLEGKAVFTLSHRGHVGRLAMSILRNRGVKAHCIMGGSERWKEAGLWGKWDDY</sequence>
<dbReference type="InterPro" id="IPR001763">
    <property type="entry name" value="Rhodanese-like_dom"/>
</dbReference>
<proteinExistence type="predicted"/>
<dbReference type="CDD" id="cd00158">
    <property type="entry name" value="RHOD"/>
    <property type="match status" value="1"/>
</dbReference>
<dbReference type="SUPFAM" id="SSF53686">
    <property type="entry name" value="Tryptophan synthase beta subunit-like PLP-dependent enzymes"/>
    <property type="match status" value="1"/>
</dbReference>
<dbReference type="Gene3D" id="3.40.50.1100">
    <property type="match status" value="2"/>
</dbReference>
<dbReference type="SUPFAM" id="SSF52821">
    <property type="entry name" value="Rhodanese/Cell cycle control phosphatase"/>
    <property type="match status" value="1"/>
</dbReference>
<dbReference type="InterPro" id="IPR050214">
    <property type="entry name" value="Cys_Synth/Cystath_Beta-Synth"/>
</dbReference>
<dbReference type="STRING" id="1381753.V2WYA8"/>
<dbReference type="Proteomes" id="UP000017559">
    <property type="component" value="Unassembled WGS sequence"/>
</dbReference>
<organism evidence="2 3">
    <name type="scientific">Moniliophthora roreri (strain MCA 2997)</name>
    <name type="common">Cocoa frosty pod rot fungus</name>
    <name type="synonym">Crinipellis roreri</name>
    <dbReference type="NCBI Taxonomy" id="1381753"/>
    <lineage>
        <taxon>Eukaryota</taxon>
        <taxon>Fungi</taxon>
        <taxon>Dikarya</taxon>
        <taxon>Basidiomycota</taxon>
        <taxon>Agaricomycotina</taxon>
        <taxon>Agaricomycetes</taxon>
        <taxon>Agaricomycetidae</taxon>
        <taxon>Agaricales</taxon>
        <taxon>Marasmiineae</taxon>
        <taxon>Marasmiaceae</taxon>
        <taxon>Moniliophthora</taxon>
    </lineage>
</organism>
<dbReference type="PANTHER" id="PTHR10314">
    <property type="entry name" value="CYSTATHIONINE BETA-SYNTHASE"/>
    <property type="match status" value="1"/>
</dbReference>
<dbReference type="EMBL" id="AWSO01000920">
    <property type="protein sequence ID" value="ESK86552.1"/>
    <property type="molecule type" value="Genomic_DNA"/>
</dbReference>
<dbReference type="Pfam" id="PF00581">
    <property type="entry name" value="Rhodanese"/>
    <property type="match status" value="1"/>
</dbReference>
<evidence type="ECO:0000313" key="3">
    <source>
        <dbReference type="Proteomes" id="UP000017559"/>
    </source>
</evidence>
<evidence type="ECO:0000313" key="2">
    <source>
        <dbReference type="EMBL" id="ESK86552.1"/>
    </source>
</evidence>
<accession>V2WYA8</accession>
<comment type="caution">
    <text evidence="2">The sequence shown here is derived from an EMBL/GenBank/DDBJ whole genome shotgun (WGS) entry which is preliminary data.</text>
</comment>